<evidence type="ECO:0000313" key="2">
    <source>
        <dbReference type="Proteomes" id="UP001064027"/>
    </source>
</evidence>
<sequence>MAERIIQEKNKGHDVVVVVAGFQVITEDGDNSALGRGRSDITAVSE</sequence>
<keyword evidence="2" id="KW-1185">Reference proteome</keyword>
<dbReference type="EMBL" id="CP104558">
    <property type="protein sequence ID" value="UXH43572.1"/>
    <property type="molecule type" value="Genomic_DNA"/>
</dbReference>
<evidence type="ECO:0000313" key="1">
    <source>
        <dbReference type="EMBL" id="UXH43572.1"/>
    </source>
</evidence>
<protein>
    <submittedName>
        <fullName evidence="1">Uncharacterized protein</fullName>
    </submittedName>
</protein>
<dbReference type="Proteomes" id="UP001064027">
    <property type="component" value="Chromosome"/>
</dbReference>
<name>A0ACD4C7L1_9BACI</name>
<accession>A0ACD4C7L1</accession>
<proteinExistence type="predicted"/>
<reference evidence="1" key="1">
    <citation type="submission" date="2022-09" db="EMBL/GenBank/DDBJ databases">
        <title>Complete genome sequence of Rossellomorea vietnamensis strain RL-WG62, a newly isolated PGPR with the potential for plant salinity stress alleviation.</title>
        <authorList>
            <person name="Ren L."/>
            <person name="Wang G."/>
            <person name="Hu H."/>
        </authorList>
    </citation>
    <scope>NUCLEOTIDE SEQUENCE</scope>
    <source>
        <strain evidence="1">RL-WG62</strain>
    </source>
</reference>
<gene>
    <name evidence="1" type="ORF">N5C46_18175</name>
</gene>
<organism evidence="1 2">
    <name type="scientific">Rossellomorea vietnamensis</name>
    <dbReference type="NCBI Taxonomy" id="218284"/>
    <lineage>
        <taxon>Bacteria</taxon>
        <taxon>Bacillati</taxon>
        <taxon>Bacillota</taxon>
        <taxon>Bacilli</taxon>
        <taxon>Bacillales</taxon>
        <taxon>Bacillaceae</taxon>
        <taxon>Rossellomorea</taxon>
    </lineage>
</organism>